<keyword evidence="6 8" id="KW-0460">Magnesium</keyword>
<evidence type="ECO:0000256" key="5">
    <source>
        <dbReference type="ARBA" id="ARBA00022801"/>
    </source>
</evidence>
<dbReference type="Proteomes" id="UP000467379">
    <property type="component" value="Chromosome"/>
</dbReference>
<evidence type="ECO:0000256" key="1">
    <source>
        <dbReference type="ARBA" id="ARBA00001946"/>
    </source>
</evidence>
<comment type="cofactor">
    <cofactor evidence="1 8">
        <name>Mg(2+)</name>
        <dbReference type="ChEBI" id="CHEBI:18420"/>
    </cofactor>
</comment>
<keyword evidence="11" id="KW-1185">Reference proteome</keyword>
<dbReference type="Gene3D" id="3.40.50.1010">
    <property type="entry name" value="5'-nuclease"/>
    <property type="match status" value="1"/>
</dbReference>
<keyword evidence="3 8" id="KW-0540">Nuclease</keyword>
<evidence type="ECO:0000256" key="7">
    <source>
        <dbReference type="ARBA" id="ARBA00038093"/>
    </source>
</evidence>
<dbReference type="HAMAP" id="MF_00265">
    <property type="entry name" value="VapC_Nob1"/>
    <property type="match status" value="1"/>
</dbReference>
<dbReference type="SUPFAM" id="SSF88723">
    <property type="entry name" value="PIN domain-like"/>
    <property type="match status" value="1"/>
</dbReference>
<dbReference type="InterPro" id="IPR022907">
    <property type="entry name" value="VapC_family"/>
</dbReference>
<accession>A0ABM7KPV5</accession>
<organism evidence="10 11">
    <name type="scientific">Mycobacterium branderi</name>
    <dbReference type="NCBI Taxonomy" id="43348"/>
    <lineage>
        <taxon>Bacteria</taxon>
        <taxon>Bacillati</taxon>
        <taxon>Actinomycetota</taxon>
        <taxon>Actinomycetes</taxon>
        <taxon>Mycobacteriales</taxon>
        <taxon>Mycobacteriaceae</taxon>
        <taxon>Mycobacterium</taxon>
    </lineage>
</organism>
<dbReference type="PANTHER" id="PTHR33653:SF1">
    <property type="entry name" value="RIBONUCLEASE VAPC2"/>
    <property type="match status" value="1"/>
</dbReference>
<sequence length="146" mass="16291">MGPRLSVELLLDNSAFVRLASPALAERRAQEIADALEQRLIGVCLPFLLEAGYSARNATDHGELLNELMALPMLHIDTEVERRAIDAQRQLARAGHHRLPPVDLIIAALADRHSVGVLHYDHDYDTLAEKTDLRFPSVWLARRGSL</sequence>
<name>A0ABM7KPV5_9MYCO</name>
<dbReference type="EC" id="3.1.-.-" evidence="8"/>
<evidence type="ECO:0000256" key="3">
    <source>
        <dbReference type="ARBA" id="ARBA00022722"/>
    </source>
</evidence>
<keyword evidence="8" id="KW-0800">Toxin</keyword>
<protein>
    <recommendedName>
        <fullName evidence="8">Ribonuclease VapC</fullName>
        <shortName evidence="8">RNase VapC</shortName>
        <ecNumber evidence="8">3.1.-.-</ecNumber>
    </recommendedName>
    <alternativeName>
        <fullName evidence="8">Toxin VapC</fullName>
    </alternativeName>
</protein>
<evidence type="ECO:0000313" key="10">
    <source>
        <dbReference type="EMBL" id="BBZ13066.1"/>
    </source>
</evidence>
<dbReference type="InterPro" id="IPR029060">
    <property type="entry name" value="PIN-like_dom_sf"/>
</dbReference>
<feature type="domain" description="PIN" evidence="9">
    <location>
        <begin position="10"/>
        <end position="129"/>
    </location>
</feature>
<feature type="binding site" evidence="8">
    <location>
        <position position="103"/>
    </location>
    <ligand>
        <name>Mg(2+)</name>
        <dbReference type="ChEBI" id="CHEBI:18420"/>
    </ligand>
</feature>
<proteinExistence type="inferred from homology"/>
<keyword evidence="4 8" id="KW-0479">Metal-binding</keyword>
<dbReference type="InterPro" id="IPR002716">
    <property type="entry name" value="PIN_dom"/>
</dbReference>
<gene>
    <name evidence="8" type="primary">vapC</name>
    <name evidence="10" type="ORF">MBRA_32610</name>
</gene>
<dbReference type="InterPro" id="IPR050556">
    <property type="entry name" value="Type_II_TA_system_RNase"/>
</dbReference>
<dbReference type="Pfam" id="PF01850">
    <property type="entry name" value="PIN"/>
    <property type="match status" value="1"/>
</dbReference>
<evidence type="ECO:0000256" key="2">
    <source>
        <dbReference type="ARBA" id="ARBA00022649"/>
    </source>
</evidence>
<evidence type="ECO:0000256" key="4">
    <source>
        <dbReference type="ARBA" id="ARBA00022723"/>
    </source>
</evidence>
<dbReference type="EMBL" id="AP022606">
    <property type="protein sequence ID" value="BBZ13066.1"/>
    <property type="molecule type" value="Genomic_DNA"/>
</dbReference>
<comment type="similarity">
    <text evidence="7 8">Belongs to the PINc/VapC protein family.</text>
</comment>
<reference evidence="10 11" key="1">
    <citation type="journal article" date="2019" name="Emerg. Microbes Infect.">
        <title>Comprehensive subspecies identification of 175 nontuberculous mycobacteria species based on 7547 genomic profiles.</title>
        <authorList>
            <person name="Matsumoto Y."/>
            <person name="Kinjo T."/>
            <person name="Motooka D."/>
            <person name="Nabeya D."/>
            <person name="Jung N."/>
            <person name="Uechi K."/>
            <person name="Horii T."/>
            <person name="Iida T."/>
            <person name="Fujita J."/>
            <person name="Nakamura S."/>
        </authorList>
    </citation>
    <scope>NUCLEOTIDE SEQUENCE [LARGE SCALE GENOMIC DNA]</scope>
    <source>
        <strain evidence="10 11">JCM 12687</strain>
    </source>
</reference>
<dbReference type="PANTHER" id="PTHR33653">
    <property type="entry name" value="RIBONUCLEASE VAPC2"/>
    <property type="match status" value="1"/>
</dbReference>
<feature type="binding site" evidence="8">
    <location>
        <position position="12"/>
    </location>
    <ligand>
        <name>Mg(2+)</name>
        <dbReference type="ChEBI" id="CHEBI:18420"/>
    </ligand>
</feature>
<keyword evidence="2 8" id="KW-1277">Toxin-antitoxin system</keyword>
<comment type="function">
    <text evidence="8">Toxic component of a toxin-antitoxin (TA) system. An RNase.</text>
</comment>
<keyword evidence="5 8" id="KW-0378">Hydrolase</keyword>
<evidence type="ECO:0000256" key="6">
    <source>
        <dbReference type="ARBA" id="ARBA00022842"/>
    </source>
</evidence>
<evidence type="ECO:0000313" key="11">
    <source>
        <dbReference type="Proteomes" id="UP000467379"/>
    </source>
</evidence>
<evidence type="ECO:0000259" key="9">
    <source>
        <dbReference type="Pfam" id="PF01850"/>
    </source>
</evidence>
<evidence type="ECO:0000256" key="8">
    <source>
        <dbReference type="HAMAP-Rule" id="MF_00265"/>
    </source>
</evidence>